<name>A0A1V1P6P0_9BACT</name>
<evidence type="ECO:0000313" key="3">
    <source>
        <dbReference type="Proteomes" id="UP000189670"/>
    </source>
</evidence>
<proteinExistence type="predicted"/>
<reference evidence="3" key="1">
    <citation type="submission" date="2012-11" db="EMBL/GenBank/DDBJ databases">
        <authorList>
            <person name="Lucero-Rivera Y.E."/>
            <person name="Tovar-Ramirez D."/>
        </authorList>
    </citation>
    <scope>NUCLEOTIDE SEQUENCE [LARGE SCALE GENOMIC DNA]</scope>
    <source>
        <strain evidence="3">Araruama</strain>
    </source>
</reference>
<evidence type="ECO:0000259" key="1">
    <source>
        <dbReference type="Pfam" id="PF00899"/>
    </source>
</evidence>
<dbReference type="InterPro" id="IPR045886">
    <property type="entry name" value="ThiF/MoeB/HesA"/>
</dbReference>
<feature type="domain" description="THIF-type NAD/FAD binding fold" evidence="1">
    <location>
        <begin position="17"/>
        <end position="252"/>
    </location>
</feature>
<accession>A0A1V1P6P0</accession>
<dbReference type="PANTHER" id="PTHR10953:SF102">
    <property type="entry name" value="ADENYLYLTRANSFERASE AND SULFURTRANSFERASE MOCS3"/>
    <property type="match status" value="1"/>
</dbReference>
<evidence type="ECO:0000313" key="2">
    <source>
        <dbReference type="EMBL" id="ETR70569.1"/>
    </source>
</evidence>
<comment type="caution">
    <text evidence="2">The sequence shown here is derived from an EMBL/GenBank/DDBJ whole genome shotgun (WGS) entry which is preliminary data.</text>
</comment>
<dbReference type="GO" id="GO:0004792">
    <property type="term" value="F:thiosulfate-cyanide sulfurtransferase activity"/>
    <property type="evidence" value="ECO:0007669"/>
    <property type="project" value="TreeGrafter"/>
</dbReference>
<dbReference type="InterPro" id="IPR035985">
    <property type="entry name" value="Ubiquitin-activating_enz"/>
</dbReference>
<protein>
    <submittedName>
        <fullName evidence="2">UBA/THIF-type NAD/FAD binding protein</fullName>
    </submittedName>
</protein>
<dbReference type="Proteomes" id="UP000189670">
    <property type="component" value="Unassembled WGS sequence"/>
</dbReference>
<sequence length="320" mass="36093">MNNKNQNISDRYDRQQRIKGWNQNTLLNSRILVAGAGALANEYIKNIALTGIGHIFVIDFDHIEASNLNRTVLFHDSDILKQKAETIAGAVKRINSDIDIRYMNADLLYDIGMGFYRHVDLVVGCLDNLYTRAHVGICCSLTGTPYLDGGMWAMGGEVRWFLPGQDICFDCTLNSEDRKRAYERRSCSGFKIHEVSDIEASNVSTTSVIGGIMSHETVKYLSGWDVAGSEAIVYNGLNMTMHKSILSGNPDCSYHSPYPDIIELDYCASELKVKDLFELNKKFSKDSNEEPVLELNRDFYIILNADHAVQNKKLIKFLQK</sequence>
<dbReference type="GO" id="GO:0032446">
    <property type="term" value="P:protein modification by small protein conjugation"/>
    <property type="evidence" value="ECO:0007669"/>
    <property type="project" value="TreeGrafter"/>
</dbReference>
<dbReference type="GO" id="GO:0016779">
    <property type="term" value="F:nucleotidyltransferase activity"/>
    <property type="evidence" value="ECO:0007669"/>
    <property type="project" value="TreeGrafter"/>
</dbReference>
<organism evidence="2 3">
    <name type="scientific">Candidatus Magnetoglobus multicellularis str. Araruama</name>
    <dbReference type="NCBI Taxonomy" id="890399"/>
    <lineage>
        <taxon>Bacteria</taxon>
        <taxon>Pseudomonadati</taxon>
        <taxon>Thermodesulfobacteriota</taxon>
        <taxon>Desulfobacteria</taxon>
        <taxon>Desulfobacterales</taxon>
        <taxon>Desulfobacteraceae</taxon>
        <taxon>Candidatus Magnetoglobus</taxon>
    </lineage>
</organism>
<dbReference type="AlphaFoldDB" id="A0A1V1P6P0"/>
<dbReference type="SUPFAM" id="SSF69572">
    <property type="entry name" value="Activating enzymes of the ubiquitin-like proteins"/>
    <property type="match status" value="1"/>
</dbReference>
<dbReference type="PANTHER" id="PTHR10953">
    <property type="entry name" value="UBIQUITIN-ACTIVATING ENZYME E1"/>
    <property type="match status" value="1"/>
</dbReference>
<gene>
    <name evidence="2" type="ORF">OMM_03149</name>
</gene>
<dbReference type="Pfam" id="PF00899">
    <property type="entry name" value="ThiF"/>
    <property type="match status" value="1"/>
</dbReference>
<dbReference type="Gene3D" id="3.40.50.720">
    <property type="entry name" value="NAD(P)-binding Rossmann-like Domain"/>
    <property type="match status" value="1"/>
</dbReference>
<dbReference type="EMBL" id="ATBP01000403">
    <property type="protein sequence ID" value="ETR70569.1"/>
    <property type="molecule type" value="Genomic_DNA"/>
</dbReference>
<dbReference type="GO" id="GO:0005737">
    <property type="term" value="C:cytoplasm"/>
    <property type="evidence" value="ECO:0007669"/>
    <property type="project" value="TreeGrafter"/>
</dbReference>
<dbReference type="InterPro" id="IPR000594">
    <property type="entry name" value="ThiF_NAD_FAD-bd"/>
</dbReference>
<dbReference type="GO" id="GO:0008641">
    <property type="term" value="F:ubiquitin-like modifier activating enzyme activity"/>
    <property type="evidence" value="ECO:0007669"/>
    <property type="project" value="InterPro"/>
</dbReference>